<feature type="region of interest" description="Disordered" evidence="1">
    <location>
        <begin position="1"/>
        <end position="26"/>
    </location>
</feature>
<organism evidence="2 3">
    <name type="scientific">Elysia marginata</name>
    <dbReference type="NCBI Taxonomy" id="1093978"/>
    <lineage>
        <taxon>Eukaryota</taxon>
        <taxon>Metazoa</taxon>
        <taxon>Spiralia</taxon>
        <taxon>Lophotrochozoa</taxon>
        <taxon>Mollusca</taxon>
        <taxon>Gastropoda</taxon>
        <taxon>Heterobranchia</taxon>
        <taxon>Euthyneura</taxon>
        <taxon>Panpulmonata</taxon>
        <taxon>Sacoglossa</taxon>
        <taxon>Placobranchoidea</taxon>
        <taxon>Plakobranchidae</taxon>
        <taxon>Elysia</taxon>
    </lineage>
</organism>
<evidence type="ECO:0000313" key="3">
    <source>
        <dbReference type="Proteomes" id="UP000762676"/>
    </source>
</evidence>
<feature type="compositionally biased region" description="Basic residues" evidence="1">
    <location>
        <begin position="503"/>
        <end position="515"/>
    </location>
</feature>
<dbReference type="AlphaFoldDB" id="A0AAV4K166"/>
<dbReference type="Proteomes" id="UP000762676">
    <property type="component" value="Unassembled WGS sequence"/>
</dbReference>
<feature type="compositionally biased region" description="Low complexity" evidence="1">
    <location>
        <begin position="536"/>
        <end position="559"/>
    </location>
</feature>
<dbReference type="EMBL" id="BMAT01010602">
    <property type="protein sequence ID" value="GFS28014.1"/>
    <property type="molecule type" value="Genomic_DNA"/>
</dbReference>
<proteinExistence type="predicted"/>
<protein>
    <submittedName>
        <fullName evidence="2">Uncharacterized protein</fullName>
    </submittedName>
</protein>
<evidence type="ECO:0000313" key="2">
    <source>
        <dbReference type="EMBL" id="GFS28014.1"/>
    </source>
</evidence>
<gene>
    <name evidence="2" type="ORF">ElyMa_005326900</name>
</gene>
<feature type="compositionally biased region" description="Basic residues" evidence="1">
    <location>
        <begin position="1"/>
        <end position="17"/>
    </location>
</feature>
<reference evidence="2 3" key="1">
    <citation type="journal article" date="2021" name="Elife">
        <title>Chloroplast acquisition without the gene transfer in kleptoplastic sea slugs, Plakobranchus ocellatus.</title>
        <authorList>
            <person name="Maeda T."/>
            <person name="Takahashi S."/>
            <person name="Yoshida T."/>
            <person name="Shimamura S."/>
            <person name="Takaki Y."/>
            <person name="Nagai Y."/>
            <person name="Toyoda A."/>
            <person name="Suzuki Y."/>
            <person name="Arimoto A."/>
            <person name="Ishii H."/>
            <person name="Satoh N."/>
            <person name="Nishiyama T."/>
            <person name="Hasebe M."/>
            <person name="Maruyama T."/>
            <person name="Minagawa J."/>
            <person name="Obokata J."/>
            <person name="Shigenobu S."/>
        </authorList>
    </citation>
    <scope>NUCLEOTIDE SEQUENCE [LARGE SCALE GENOMIC DNA]</scope>
</reference>
<feature type="region of interest" description="Disordered" evidence="1">
    <location>
        <begin position="494"/>
        <end position="562"/>
    </location>
</feature>
<comment type="caution">
    <text evidence="2">The sequence shown here is derived from an EMBL/GenBank/DDBJ whole genome shotgun (WGS) entry which is preliminary data.</text>
</comment>
<sequence>MSMYRRAVRQRSKKKRPLSVNSLDERSRQSLMSQLVDMSAIGSPNLAPSATTSGQAVHGNPALSCSTSDISTLSWSRIYRSKSDGTCSSYDAAGAASLVETGPVLAAAAGRVTRNMTNSVIFSSDLDIVSCGIGEMARHRTAAGPHVELMRAGERWSTGTADLQQGQGKQEGLTASKVLHSSSSARDALVTSSTRHTRFTVSGTEKSLEQNNMTESSNSCNKTSTKYDSVDNLSSRGKSLPNQHLCYIQAHKLQNRAGLRGLTGNVSVDLKHKLSPTSTSLPSNRVRDPCCFSDGHPVNLDRQHDIQQHSSHNTEQVRRHSEKNPNCGKNFIVSRCQSGLLGSSCDNGDMYASFIPLSRDRASDSRQIRREKELIGTQEQMTKFFNSCYESESINALENGTSIQRSQSSSKYGDTESGVQGKLQHSSVSKSFWHSTDMSRTYPSGCGRPEDDWMGLQRDAVSFPLDYLQHMIKTTTTVNMTTRSEILGQGLSSLQQRQYHQQHSSHRHHHSHRHFQQQQQFQQNHQHHHQHEQLEQNHYYQQTQLQQIHRKQQQQQLQQSHYNPQRTCQLYDHYHHQHHQQGEEKMYEELLNSSQVPEISLEGILLANIEFVRQRMAAGKQPVLPEVHHRKICLGL</sequence>
<feature type="region of interest" description="Disordered" evidence="1">
    <location>
        <begin position="178"/>
        <end position="235"/>
    </location>
</feature>
<evidence type="ECO:0000256" key="1">
    <source>
        <dbReference type="SAM" id="MobiDB-lite"/>
    </source>
</evidence>
<keyword evidence="3" id="KW-1185">Reference proteome</keyword>
<feature type="compositionally biased region" description="Polar residues" evidence="1">
    <location>
        <begin position="179"/>
        <end position="235"/>
    </location>
</feature>
<accession>A0AAV4K166</accession>
<name>A0AAV4K166_9GAST</name>